<organism evidence="7 8">
    <name type="scientific">Chelydra serpentina</name>
    <name type="common">Snapping turtle</name>
    <name type="synonym">Testudo serpentina</name>
    <dbReference type="NCBI Taxonomy" id="8475"/>
    <lineage>
        <taxon>Eukaryota</taxon>
        <taxon>Metazoa</taxon>
        <taxon>Chordata</taxon>
        <taxon>Craniata</taxon>
        <taxon>Vertebrata</taxon>
        <taxon>Euteleostomi</taxon>
        <taxon>Archelosauria</taxon>
        <taxon>Testudinata</taxon>
        <taxon>Testudines</taxon>
        <taxon>Cryptodira</taxon>
        <taxon>Durocryptodira</taxon>
        <taxon>Americhelydia</taxon>
        <taxon>Chelydroidea</taxon>
        <taxon>Chelydridae</taxon>
        <taxon>Chelydra</taxon>
    </lineage>
</organism>
<evidence type="ECO:0000256" key="5">
    <source>
        <dbReference type="SAM" id="MobiDB-lite"/>
    </source>
</evidence>
<feature type="compositionally biased region" description="Polar residues" evidence="5">
    <location>
        <begin position="21"/>
        <end position="33"/>
    </location>
</feature>
<dbReference type="GO" id="GO:0005829">
    <property type="term" value="C:cytosol"/>
    <property type="evidence" value="ECO:0007669"/>
    <property type="project" value="TreeGrafter"/>
</dbReference>
<keyword evidence="8" id="KW-1185">Reference proteome</keyword>
<keyword evidence="2" id="KW-0813">Transport</keyword>
<comment type="similarity">
    <text evidence="1">Belongs to the OSBP family.</text>
</comment>
<evidence type="ECO:0000256" key="1">
    <source>
        <dbReference type="ARBA" id="ARBA00008842"/>
    </source>
</evidence>
<feature type="compositionally biased region" description="Low complexity" evidence="5">
    <location>
        <begin position="11"/>
        <end position="20"/>
    </location>
</feature>
<dbReference type="AlphaFoldDB" id="A0A8C3SE95"/>
<feature type="compositionally biased region" description="Low complexity" evidence="5">
    <location>
        <begin position="180"/>
        <end position="193"/>
    </location>
</feature>
<dbReference type="InterPro" id="IPR041680">
    <property type="entry name" value="PH_8"/>
</dbReference>
<dbReference type="GO" id="GO:0015485">
    <property type="term" value="F:cholesterol binding"/>
    <property type="evidence" value="ECO:0007669"/>
    <property type="project" value="TreeGrafter"/>
</dbReference>
<dbReference type="Gene3D" id="2.30.29.30">
    <property type="entry name" value="Pleckstrin-homology domain (PH domain)/Phosphotyrosine-binding domain (PTB)"/>
    <property type="match status" value="1"/>
</dbReference>
<dbReference type="InterPro" id="IPR011993">
    <property type="entry name" value="PH-like_dom_sf"/>
</dbReference>
<accession>A0A8C3SE95</accession>
<evidence type="ECO:0000259" key="6">
    <source>
        <dbReference type="PROSITE" id="PS50003"/>
    </source>
</evidence>
<proteinExistence type="inferred from homology"/>
<reference evidence="7" key="1">
    <citation type="submission" date="2025-08" db="UniProtKB">
        <authorList>
            <consortium name="Ensembl"/>
        </authorList>
    </citation>
    <scope>IDENTIFICATION</scope>
</reference>
<keyword evidence="3" id="KW-0445">Lipid transport</keyword>
<sequence length="224" mass="24737">MGSHEKEPSSPRRAPAPSRSNSTVSSKHSSAHQGSECWEVVDEPRGRIGPGWELERQEGYLLKKRKWPMKGWHKRYFVLEEGILKYATTRQDVLKGKLHGSVDVRLSVMSINRKAQRVDLDTEENIYHLKIKSQELFNSWVAKLCSHRLAEKPKCSAPAGGPAERVLPLAQGYGSRNRVLPSGSAPALSAPSSPRDKVNAWLMDSEGLDRCSAGERGGGGRGAE</sequence>
<dbReference type="SMART" id="SM00233">
    <property type="entry name" value="PH"/>
    <property type="match status" value="1"/>
</dbReference>
<dbReference type="PANTHER" id="PTHR10972:SF85">
    <property type="entry name" value="OXYSTEROL-BINDING PROTEIN-RELATED PROTEIN 7"/>
    <property type="match status" value="1"/>
</dbReference>
<dbReference type="PANTHER" id="PTHR10972">
    <property type="entry name" value="OXYSTEROL-BINDING PROTEIN-RELATED"/>
    <property type="match status" value="1"/>
</dbReference>
<dbReference type="Ensembl" id="ENSCSRT00000013073.1">
    <property type="protein sequence ID" value="ENSCSRP00000012568.1"/>
    <property type="gene ID" value="ENSCSRG00000009501.1"/>
</dbReference>
<dbReference type="GO" id="GO:0005886">
    <property type="term" value="C:plasma membrane"/>
    <property type="evidence" value="ECO:0007669"/>
    <property type="project" value="TreeGrafter"/>
</dbReference>
<dbReference type="InterPro" id="IPR001849">
    <property type="entry name" value="PH_domain"/>
</dbReference>
<evidence type="ECO:0000313" key="8">
    <source>
        <dbReference type="Proteomes" id="UP000694403"/>
    </source>
</evidence>
<dbReference type="GO" id="GO:0097038">
    <property type="term" value="C:perinuclear endoplasmic reticulum"/>
    <property type="evidence" value="ECO:0007669"/>
    <property type="project" value="TreeGrafter"/>
</dbReference>
<dbReference type="GO" id="GO:0006869">
    <property type="term" value="P:lipid transport"/>
    <property type="evidence" value="ECO:0007669"/>
    <property type="project" value="UniProtKB-KW"/>
</dbReference>
<name>A0A8C3SE95_CHESE</name>
<reference evidence="7" key="2">
    <citation type="submission" date="2025-09" db="UniProtKB">
        <authorList>
            <consortium name="Ensembl"/>
        </authorList>
    </citation>
    <scope>IDENTIFICATION</scope>
</reference>
<evidence type="ECO:0000256" key="3">
    <source>
        <dbReference type="ARBA" id="ARBA00023055"/>
    </source>
</evidence>
<evidence type="ECO:0000256" key="2">
    <source>
        <dbReference type="ARBA" id="ARBA00022448"/>
    </source>
</evidence>
<protein>
    <recommendedName>
        <fullName evidence="6">PH domain-containing protein</fullName>
    </recommendedName>
</protein>
<dbReference type="FunFam" id="2.30.29.30:FF:000011">
    <property type="entry name" value="Oxysterol-binding protein"/>
    <property type="match status" value="1"/>
</dbReference>
<dbReference type="PROSITE" id="PS50003">
    <property type="entry name" value="PH_DOMAIN"/>
    <property type="match status" value="1"/>
</dbReference>
<dbReference type="Proteomes" id="UP000694403">
    <property type="component" value="Unplaced"/>
</dbReference>
<dbReference type="Pfam" id="PF15409">
    <property type="entry name" value="PH_8"/>
    <property type="match status" value="1"/>
</dbReference>
<feature type="region of interest" description="Disordered" evidence="5">
    <location>
        <begin position="1"/>
        <end position="38"/>
    </location>
</feature>
<dbReference type="GO" id="GO:0031965">
    <property type="term" value="C:nuclear membrane"/>
    <property type="evidence" value="ECO:0007669"/>
    <property type="project" value="TreeGrafter"/>
</dbReference>
<keyword evidence="4" id="KW-0446">Lipid-binding</keyword>
<dbReference type="SUPFAM" id="SSF50729">
    <property type="entry name" value="PH domain-like"/>
    <property type="match status" value="1"/>
</dbReference>
<dbReference type="InterPro" id="IPR000648">
    <property type="entry name" value="Oxysterol-bd"/>
</dbReference>
<feature type="compositionally biased region" description="Basic and acidic residues" evidence="5">
    <location>
        <begin position="1"/>
        <end position="10"/>
    </location>
</feature>
<dbReference type="CDD" id="cd13287">
    <property type="entry name" value="PH_ORP3_ORP6_ORP7"/>
    <property type="match status" value="1"/>
</dbReference>
<feature type="region of interest" description="Disordered" evidence="5">
    <location>
        <begin position="177"/>
        <end position="196"/>
    </location>
</feature>
<evidence type="ECO:0000256" key="4">
    <source>
        <dbReference type="ARBA" id="ARBA00023121"/>
    </source>
</evidence>
<feature type="domain" description="PH" evidence="6">
    <location>
        <begin position="54"/>
        <end position="149"/>
    </location>
</feature>
<evidence type="ECO:0000313" key="7">
    <source>
        <dbReference type="Ensembl" id="ENSCSRP00000012568.1"/>
    </source>
</evidence>